<keyword evidence="5 6" id="KW-0072">Autophagy</keyword>
<comment type="function">
    <text evidence="6">Involved in cytoplasm to vacuole transport (Cvt) and autophagic vesicle formation.</text>
</comment>
<dbReference type="InterPro" id="IPR048318">
    <property type="entry name" value="ATG5_UblB"/>
</dbReference>
<dbReference type="GeneID" id="80915718"/>
<keyword evidence="6" id="KW-0472">Membrane</keyword>
<gene>
    <name evidence="10" type="primary">atg5</name>
    <name evidence="10" type="ORF">N0V89_012188</name>
</gene>
<feature type="domain" description="Autophagy protein ATG5 UblA" evidence="9">
    <location>
        <begin position="11"/>
        <end position="127"/>
    </location>
</feature>
<dbReference type="InterPro" id="IPR042527">
    <property type="entry name" value="Atg5_UblA_dom_sf"/>
</dbReference>
<evidence type="ECO:0000259" key="9">
    <source>
        <dbReference type="Pfam" id="PF20638"/>
    </source>
</evidence>
<dbReference type="RefSeq" id="XP_056064898.1">
    <property type="nucleotide sequence ID" value="XM_056220911.1"/>
</dbReference>
<dbReference type="GO" id="GO:0044233">
    <property type="term" value="C:mitochondria-associated endoplasmic reticulum membrane contact site"/>
    <property type="evidence" value="ECO:0007669"/>
    <property type="project" value="TreeGrafter"/>
</dbReference>
<comment type="caution">
    <text evidence="10">The sequence shown here is derived from an EMBL/GenBank/DDBJ whole genome shotgun (WGS) entry which is preliminary data.</text>
</comment>
<dbReference type="Pfam" id="PF20637">
    <property type="entry name" value="ATG5_HBR"/>
    <property type="match status" value="1"/>
</dbReference>
<keyword evidence="4 6" id="KW-0832">Ubl conjugation</keyword>
<proteinExistence type="inferred from homology"/>
<evidence type="ECO:0000256" key="4">
    <source>
        <dbReference type="ARBA" id="ARBA00022843"/>
    </source>
</evidence>
<dbReference type="EMBL" id="JAPEUX010000010">
    <property type="protein sequence ID" value="KAJ4344446.1"/>
    <property type="molecule type" value="Genomic_DNA"/>
</dbReference>
<dbReference type="GO" id="GO:0061908">
    <property type="term" value="C:phagophore"/>
    <property type="evidence" value="ECO:0007669"/>
    <property type="project" value="TreeGrafter"/>
</dbReference>
<comment type="subcellular location">
    <subcellularLocation>
        <location evidence="1 6">Preautophagosomal structure membrane</location>
        <topology evidence="1 6">Peripheral membrane protein</topology>
    </subcellularLocation>
</comment>
<dbReference type="InterPro" id="IPR048940">
    <property type="entry name" value="ATG5_HBR"/>
</dbReference>
<comment type="similarity">
    <text evidence="2 6">Belongs to the ATG5 family.</text>
</comment>
<dbReference type="Pfam" id="PF20638">
    <property type="entry name" value="ATG5_UblA"/>
    <property type="match status" value="1"/>
</dbReference>
<accession>A0A9W9C559</accession>
<comment type="subunit">
    <text evidence="6">Conjugated with ATG12.</text>
</comment>
<dbReference type="InterPro" id="IPR042526">
    <property type="entry name" value="Atg5_HR"/>
</dbReference>
<dbReference type="InterPro" id="IPR007239">
    <property type="entry name" value="Atg5"/>
</dbReference>
<keyword evidence="6" id="KW-0813">Transport</keyword>
<evidence type="ECO:0000313" key="10">
    <source>
        <dbReference type="EMBL" id="KAJ4344446.1"/>
    </source>
</evidence>
<evidence type="ECO:0000256" key="1">
    <source>
        <dbReference type="ARBA" id="ARBA00004623"/>
    </source>
</evidence>
<evidence type="ECO:0000259" key="8">
    <source>
        <dbReference type="Pfam" id="PF20637"/>
    </source>
</evidence>
<dbReference type="AlphaFoldDB" id="A0A9W9C559"/>
<dbReference type="Pfam" id="PF04106">
    <property type="entry name" value="ATG5_UblB"/>
    <property type="match status" value="1"/>
</dbReference>
<dbReference type="PANTHER" id="PTHR13040">
    <property type="entry name" value="AUTOPHAGY PROTEIN 5"/>
    <property type="match status" value="1"/>
</dbReference>
<evidence type="ECO:0000259" key="7">
    <source>
        <dbReference type="Pfam" id="PF04106"/>
    </source>
</evidence>
<keyword evidence="11" id="KW-1185">Reference proteome</keyword>
<sequence length="342" mass="38357">MNVAALLRERVWSASIPVEISLHSADCSSYEAVPYLVHVPRLSYLAFLLPKLHTYFHANLIYPDVSPFDAWLEYDHVPLKWHYPLGLLYDLYSGAEPASSHNTPAEQAIVPSSEEEETPPWKLTLHFSSYPKDQLVQLDAHEKHLHDLFINNVKEADYLRNGTGKTVMSLSKEDSEQLWEGVRQRDYRRFSRINNKFLNPQGATLRHVPMRLYLPHAASPQVGKPSSPSSYPQERGKIEKAIMPGSVRVVQGLIPVSSSSRESLPPELRSENCADKVLGQRQTVGTALNTLLPSLFRNTRGPCLIAAPVLHGAILPLDAGVEDLIRTAAYVDGWLHIAFVML</sequence>
<feature type="domain" description="Autophagy protein ATG5 UblB" evidence="7">
    <location>
        <begin position="207"/>
        <end position="338"/>
    </location>
</feature>
<dbReference type="GO" id="GO:0019776">
    <property type="term" value="F:Atg8-family ligase activity"/>
    <property type="evidence" value="ECO:0007669"/>
    <property type="project" value="TreeGrafter"/>
</dbReference>
<keyword evidence="3 6" id="KW-1017">Isopeptide bond</keyword>
<evidence type="ECO:0000256" key="2">
    <source>
        <dbReference type="ARBA" id="ARBA00006910"/>
    </source>
</evidence>
<evidence type="ECO:0000256" key="3">
    <source>
        <dbReference type="ARBA" id="ARBA00022499"/>
    </source>
</evidence>
<dbReference type="PANTHER" id="PTHR13040:SF2">
    <property type="entry name" value="AUTOPHAGY PROTEIN 5"/>
    <property type="match status" value="1"/>
</dbReference>
<feature type="domain" description="Autophagy protein ATG5 alpha-helical bundle region" evidence="8">
    <location>
        <begin position="142"/>
        <end position="199"/>
    </location>
</feature>
<evidence type="ECO:0000256" key="6">
    <source>
        <dbReference type="RuleBase" id="RU361202"/>
    </source>
</evidence>
<dbReference type="GO" id="GO:0034045">
    <property type="term" value="C:phagophore assembly site membrane"/>
    <property type="evidence" value="ECO:0007669"/>
    <property type="project" value="UniProtKB-SubCell"/>
</dbReference>
<dbReference type="GO" id="GO:0000422">
    <property type="term" value="P:autophagy of mitochondrion"/>
    <property type="evidence" value="ECO:0007669"/>
    <property type="project" value="TreeGrafter"/>
</dbReference>
<dbReference type="GO" id="GO:0005776">
    <property type="term" value="C:autophagosome"/>
    <property type="evidence" value="ECO:0007669"/>
    <property type="project" value="TreeGrafter"/>
</dbReference>
<dbReference type="InterPro" id="IPR048939">
    <property type="entry name" value="ATG5_UblA"/>
</dbReference>
<dbReference type="OrthoDB" id="272162at2759"/>
<protein>
    <recommendedName>
        <fullName evidence="6">Autophagy protein 5</fullName>
    </recommendedName>
</protein>
<dbReference type="Gene3D" id="3.10.20.620">
    <property type="match status" value="1"/>
</dbReference>
<dbReference type="Gene3D" id="1.10.246.190">
    <property type="entry name" value="Autophagy protein Apg5, helix rich domain"/>
    <property type="match status" value="1"/>
</dbReference>
<evidence type="ECO:0000313" key="11">
    <source>
        <dbReference type="Proteomes" id="UP001140513"/>
    </source>
</evidence>
<dbReference type="GO" id="GO:0034727">
    <property type="term" value="P:piecemeal microautophagy of the nucleus"/>
    <property type="evidence" value="ECO:0007669"/>
    <property type="project" value="TreeGrafter"/>
</dbReference>
<reference evidence="10" key="1">
    <citation type="submission" date="2022-10" db="EMBL/GenBank/DDBJ databases">
        <title>Tapping the CABI collections for fungal endophytes: first genome assemblies for Collariella, Neodidymelliopsis, Ascochyta clinopodiicola, Didymella pomorum, Didymosphaeria variabile, Neocosmospora piperis and Neocucurbitaria cava.</title>
        <authorList>
            <person name="Hill R."/>
        </authorList>
    </citation>
    <scope>NUCLEOTIDE SEQUENCE</scope>
    <source>
        <strain evidence="10">IMI 356815</strain>
    </source>
</reference>
<name>A0A9W9C559_9PLEO</name>
<dbReference type="GO" id="GO:0006995">
    <property type="term" value="P:cellular response to nitrogen starvation"/>
    <property type="evidence" value="ECO:0007669"/>
    <property type="project" value="TreeGrafter"/>
</dbReference>
<dbReference type="Gene3D" id="3.10.20.90">
    <property type="entry name" value="Phosphatidylinositol 3-kinase Catalytic Subunit, Chain A, domain 1"/>
    <property type="match status" value="1"/>
</dbReference>
<evidence type="ECO:0000256" key="5">
    <source>
        <dbReference type="ARBA" id="ARBA00023006"/>
    </source>
</evidence>
<dbReference type="GO" id="GO:0034274">
    <property type="term" value="C:Atg12-Atg5-Atg16 complex"/>
    <property type="evidence" value="ECO:0007669"/>
    <property type="project" value="TreeGrafter"/>
</dbReference>
<organism evidence="10 11">
    <name type="scientific">Didymosphaeria variabile</name>
    <dbReference type="NCBI Taxonomy" id="1932322"/>
    <lineage>
        <taxon>Eukaryota</taxon>
        <taxon>Fungi</taxon>
        <taxon>Dikarya</taxon>
        <taxon>Ascomycota</taxon>
        <taxon>Pezizomycotina</taxon>
        <taxon>Dothideomycetes</taxon>
        <taxon>Pleosporomycetidae</taxon>
        <taxon>Pleosporales</taxon>
        <taxon>Massarineae</taxon>
        <taxon>Didymosphaeriaceae</taxon>
        <taxon>Didymosphaeria</taxon>
    </lineage>
</organism>
<dbReference type="Proteomes" id="UP001140513">
    <property type="component" value="Unassembled WGS sequence"/>
</dbReference>